<dbReference type="Proteomes" id="UP000195880">
    <property type="component" value="Chromosome"/>
</dbReference>
<dbReference type="eggNOG" id="COG5635">
    <property type="taxonomic scope" value="Bacteria"/>
</dbReference>
<dbReference type="EMBL" id="CP021748">
    <property type="protein sequence ID" value="ARX88847.1"/>
    <property type="molecule type" value="Genomic_DNA"/>
</dbReference>
<keyword evidence="3" id="KW-1185">Reference proteome</keyword>
<dbReference type="AlphaFoldDB" id="A0A1Z1WR20"/>
<protein>
    <submittedName>
        <fullName evidence="2">Uncharacterized protein</fullName>
    </submittedName>
</protein>
<evidence type="ECO:0000256" key="1">
    <source>
        <dbReference type="SAM" id="MobiDB-lite"/>
    </source>
</evidence>
<organism evidence="2 3">
    <name type="scientific">Streptomyces alboflavus</name>
    <dbReference type="NCBI Taxonomy" id="67267"/>
    <lineage>
        <taxon>Bacteria</taxon>
        <taxon>Bacillati</taxon>
        <taxon>Actinomycetota</taxon>
        <taxon>Actinomycetes</taxon>
        <taxon>Kitasatosporales</taxon>
        <taxon>Streptomycetaceae</taxon>
        <taxon>Streptomyces</taxon>
    </lineage>
</organism>
<dbReference type="KEGG" id="salf:SMD44_08334"/>
<evidence type="ECO:0000313" key="3">
    <source>
        <dbReference type="Proteomes" id="UP000195880"/>
    </source>
</evidence>
<proteinExistence type="predicted"/>
<accession>A0A1Z1WR20</accession>
<evidence type="ECO:0000313" key="2">
    <source>
        <dbReference type="EMBL" id="ARX88847.1"/>
    </source>
</evidence>
<sequence>MSTAELDEDLAALIGRPSTRHSGLRAPLGQAEAAFGRFFFVQRAQSIRDGRTLSTYEFLHATFGEYLAVRLAVRLVSGLLDHRPVLSTGREPLNDDLMFALLSFAPLFSGRCSASPAPASSVSRRRSVPVSGNSSYGPWGSGSCAPSSRTRRISRDVSASHRGTGSTARIWWCSPCS</sequence>
<reference evidence="2 3" key="1">
    <citation type="submission" date="2017-05" db="EMBL/GenBank/DDBJ databases">
        <title>Streptomyces alboflavus Genome sequencing and assembly.</title>
        <authorList>
            <person name="Wang Y."/>
            <person name="Du B."/>
            <person name="Ding Y."/>
            <person name="Liu H."/>
            <person name="Hou Q."/>
            <person name="Liu K."/>
            <person name="Wang C."/>
            <person name="Yao L."/>
        </authorList>
    </citation>
    <scope>NUCLEOTIDE SEQUENCE [LARGE SCALE GENOMIC DNA]</scope>
    <source>
        <strain evidence="2 3">MDJK44</strain>
    </source>
</reference>
<feature type="region of interest" description="Disordered" evidence="1">
    <location>
        <begin position="116"/>
        <end position="161"/>
    </location>
</feature>
<gene>
    <name evidence="2" type="ORF">SMD44_08334</name>
</gene>
<name>A0A1Z1WR20_9ACTN</name>